<keyword evidence="1" id="KW-0812">Transmembrane</keyword>
<dbReference type="EMBL" id="JAPWGL010000002">
    <property type="protein sequence ID" value="MCZ4223247.1"/>
    <property type="molecule type" value="Genomic_DNA"/>
</dbReference>
<organism evidence="2 3">
    <name type="scientific">Pedobacter rhodius</name>
    <dbReference type="NCBI Taxonomy" id="3004098"/>
    <lineage>
        <taxon>Bacteria</taxon>
        <taxon>Pseudomonadati</taxon>
        <taxon>Bacteroidota</taxon>
        <taxon>Sphingobacteriia</taxon>
        <taxon>Sphingobacteriales</taxon>
        <taxon>Sphingobacteriaceae</taxon>
        <taxon>Pedobacter</taxon>
    </lineage>
</organism>
<proteinExistence type="predicted"/>
<evidence type="ECO:0000256" key="1">
    <source>
        <dbReference type="SAM" id="Phobius"/>
    </source>
</evidence>
<evidence type="ECO:0000313" key="2">
    <source>
        <dbReference type="EMBL" id="MCZ4223247.1"/>
    </source>
</evidence>
<feature type="transmembrane region" description="Helical" evidence="1">
    <location>
        <begin position="16"/>
        <end position="33"/>
    </location>
</feature>
<sequence length="225" mass="26664">MIETNKKWIDKEWSKQIVTGVIALIVGLILLVIPPESVRTSFKAIYNNTLSFLNYKLALWEWIASICTYFCMAVAWKMNEKIRARYFKPKEIEFEEIADIEFEPVKQEPPVDGFSTRKKIMAGTMESETDIRKMLNYTADKWDGINYKWDWVYNDLVKQYEVKYFSPVCSNTRCNYFRMNSLKVIGGFGVYYKCGICNEQHHTLEYPKQLILRIEKKYPHKAEKL</sequence>
<keyword evidence="1" id="KW-1133">Transmembrane helix</keyword>
<keyword evidence="1" id="KW-0472">Membrane</keyword>
<gene>
    <name evidence="2" type="ORF">O0931_08040</name>
</gene>
<accession>A0ABT4KYG2</accession>
<evidence type="ECO:0000313" key="3">
    <source>
        <dbReference type="Proteomes" id="UP001144341"/>
    </source>
</evidence>
<name>A0ABT4KYG2_9SPHI</name>
<reference evidence="2" key="1">
    <citation type="submission" date="2022-12" db="EMBL/GenBank/DDBJ databases">
        <title>Genome sequence of SJ11.</title>
        <authorList>
            <person name="Woo H."/>
        </authorList>
    </citation>
    <scope>NUCLEOTIDE SEQUENCE</scope>
    <source>
        <strain evidence="2">SJ11</strain>
    </source>
</reference>
<dbReference type="RefSeq" id="WP_269415046.1">
    <property type="nucleotide sequence ID" value="NZ_JAPWGL010000002.1"/>
</dbReference>
<protein>
    <submittedName>
        <fullName evidence="2">Uncharacterized protein</fullName>
    </submittedName>
</protein>
<feature type="transmembrane region" description="Helical" evidence="1">
    <location>
        <begin position="57"/>
        <end position="76"/>
    </location>
</feature>
<dbReference type="Proteomes" id="UP001144341">
    <property type="component" value="Unassembled WGS sequence"/>
</dbReference>
<keyword evidence="3" id="KW-1185">Reference proteome</keyword>
<comment type="caution">
    <text evidence="2">The sequence shown here is derived from an EMBL/GenBank/DDBJ whole genome shotgun (WGS) entry which is preliminary data.</text>
</comment>